<comment type="caution">
    <text evidence="2">The sequence shown here is derived from an EMBL/GenBank/DDBJ whole genome shotgun (WGS) entry which is preliminary data.</text>
</comment>
<dbReference type="Pfam" id="PF07238">
    <property type="entry name" value="PilZ"/>
    <property type="match status" value="1"/>
</dbReference>
<dbReference type="OrthoDB" id="5454592at2"/>
<accession>Q1JWM4</accession>
<dbReference type="Gene3D" id="2.40.10.220">
    <property type="entry name" value="predicted glycosyltransferase like domains"/>
    <property type="match status" value="1"/>
</dbReference>
<reference evidence="2" key="2">
    <citation type="submission" date="2006-05" db="EMBL/GenBank/DDBJ databases">
        <title>Sequencing of the draft genome and assembly of Desulfuromonas acetoxidans DSM 684.</title>
        <authorList>
            <consortium name="US DOE Joint Genome Institute (JGI-PGF)"/>
            <person name="Copeland A."/>
            <person name="Lucas S."/>
            <person name="Lapidus A."/>
            <person name="Barry K."/>
            <person name="Detter J.C."/>
            <person name="Glavina del Rio T."/>
            <person name="Hammon N."/>
            <person name="Israni S."/>
            <person name="Dalin E."/>
            <person name="Tice H."/>
            <person name="Bruce D."/>
            <person name="Pitluck S."/>
            <person name="Richardson P."/>
        </authorList>
    </citation>
    <scope>NUCLEOTIDE SEQUENCE [LARGE SCALE GENOMIC DNA]</scope>
    <source>
        <strain evidence="2">DSM 684</strain>
    </source>
</reference>
<gene>
    <name evidence="2" type="ORF">Dace_0619</name>
</gene>
<dbReference type="Proteomes" id="UP000005695">
    <property type="component" value="Unassembled WGS sequence"/>
</dbReference>
<evidence type="ECO:0000313" key="2">
    <source>
        <dbReference type="EMBL" id="EAT14655.1"/>
    </source>
</evidence>
<protein>
    <submittedName>
        <fullName evidence="2">Type IV pilus assembly PilZ</fullName>
    </submittedName>
</protein>
<dbReference type="RefSeq" id="WP_006002351.1">
    <property type="nucleotide sequence ID" value="NZ_AAEW02000020.1"/>
</dbReference>
<proteinExistence type="predicted"/>
<organism evidence="2 3">
    <name type="scientific">Desulfuromonas acetoxidans (strain DSM 684 / 11070)</name>
    <dbReference type="NCBI Taxonomy" id="281689"/>
    <lineage>
        <taxon>Bacteria</taxon>
        <taxon>Pseudomonadati</taxon>
        <taxon>Thermodesulfobacteriota</taxon>
        <taxon>Desulfuromonadia</taxon>
        <taxon>Desulfuromonadales</taxon>
        <taxon>Desulfuromonadaceae</taxon>
        <taxon>Desulfuromonas</taxon>
    </lineage>
</organism>
<evidence type="ECO:0000259" key="1">
    <source>
        <dbReference type="Pfam" id="PF07238"/>
    </source>
</evidence>
<dbReference type="GO" id="GO:0035438">
    <property type="term" value="F:cyclic-di-GMP binding"/>
    <property type="evidence" value="ECO:0007669"/>
    <property type="project" value="InterPro"/>
</dbReference>
<keyword evidence="3" id="KW-1185">Reference proteome</keyword>
<feature type="domain" description="PilZ" evidence="1">
    <location>
        <begin position="122"/>
        <end position="223"/>
    </location>
</feature>
<name>Q1JWM4_DESA6</name>
<reference evidence="2" key="1">
    <citation type="submission" date="2006-05" db="EMBL/GenBank/DDBJ databases">
        <title>Annotation of the draft genome assembly of Desulfuromonas acetoxidans DSM 684.</title>
        <authorList>
            <consortium name="US DOE Joint Genome Institute (JGI-ORNL)"/>
            <person name="Larimer F."/>
            <person name="Land M."/>
            <person name="Hauser L."/>
        </authorList>
    </citation>
    <scope>NUCLEOTIDE SEQUENCE [LARGE SCALE GENOMIC DNA]</scope>
    <source>
        <strain evidence="2">DSM 684</strain>
    </source>
</reference>
<sequence length="225" mass="25759">MLKLLLYTHDPEVQQHYLKALPEEGAMAVVVSDFKEFFKESNTIPCSGVLLDVVSSIRASQFDREVIQELLEVYPSLRLRLDPATGEIRTLMTGAGPGQNISIRKFVETYCSNFLPRCLRMCQRKPIHCNVIYSFHDQLASEVVQRSVTMDMSIGGCFLMTTEALEVGERLWVRIIELMDNSPIMVEVRWCREWGQKMMVPGVGLHFSVISDRQREEIRTLLDGD</sequence>
<dbReference type="AlphaFoldDB" id="Q1JWM4"/>
<dbReference type="EMBL" id="AAEW02000020">
    <property type="protein sequence ID" value="EAT14655.1"/>
    <property type="molecule type" value="Genomic_DNA"/>
</dbReference>
<evidence type="ECO:0000313" key="3">
    <source>
        <dbReference type="Proteomes" id="UP000005695"/>
    </source>
</evidence>
<dbReference type="InterPro" id="IPR009875">
    <property type="entry name" value="PilZ_domain"/>
</dbReference>